<name>A0A8X6V832_TRICX</name>
<proteinExistence type="predicted"/>
<organism evidence="2 3">
    <name type="scientific">Trichonephila clavipes</name>
    <name type="common">Golden silk orbweaver</name>
    <name type="synonym">Nephila clavipes</name>
    <dbReference type="NCBI Taxonomy" id="2585209"/>
    <lineage>
        <taxon>Eukaryota</taxon>
        <taxon>Metazoa</taxon>
        <taxon>Ecdysozoa</taxon>
        <taxon>Arthropoda</taxon>
        <taxon>Chelicerata</taxon>
        <taxon>Arachnida</taxon>
        <taxon>Araneae</taxon>
        <taxon>Araneomorphae</taxon>
        <taxon>Entelegynae</taxon>
        <taxon>Araneoidea</taxon>
        <taxon>Nephilidae</taxon>
        <taxon>Trichonephila</taxon>
    </lineage>
</organism>
<gene>
    <name evidence="2" type="primary">NCL1_45656</name>
    <name evidence="2" type="ORF">TNCV_1357981</name>
</gene>
<evidence type="ECO:0000313" key="2">
    <source>
        <dbReference type="EMBL" id="GFY08392.1"/>
    </source>
</evidence>
<comment type="caution">
    <text evidence="2">The sequence shown here is derived from an EMBL/GenBank/DDBJ whole genome shotgun (WGS) entry which is preliminary data.</text>
</comment>
<dbReference type="AlphaFoldDB" id="A0A8X6V832"/>
<feature type="region of interest" description="Disordered" evidence="1">
    <location>
        <begin position="125"/>
        <end position="146"/>
    </location>
</feature>
<protein>
    <submittedName>
        <fullName evidence="2">Uncharacterized protein</fullName>
    </submittedName>
</protein>
<sequence length="291" mass="33521">MAVGDSLPHMNLGVQGGTQGGFRRRALDSFEVLSYRVVEERTTDYAHLKQALTEQFPVFRNRSELETRFYASSQKPSDFLYHLLKIHKQLKLDMKEENLLDHVISRLEPQILDYVEDNWRFDSRRQGGQPDHGFHNQGGQQGGSRNVAFRDQPWLTHVLYNEIDTGDQELVVSRPYHYDRVKQGIVDYHIEKIIQEGTIGGLQGGRRSNSQPPFDLLIKTQPARLDGLEDVFTYGIVVWKKIPYPMIERFGSMQSITFYQQMVGVVHVLLSASKSSLVFKYNENTSSFHLS</sequence>
<keyword evidence="3" id="KW-1185">Reference proteome</keyword>
<reference evidence="2" key="1">
    <citation type="submission" date="2020-08" db="EMBL/GenBank/DDBJ databases">
        <title>Multicomponent nature underlies the extraordinary mechanical properties of spider dragline silk.</title>
        <authorList>
            <person name="Kono N."/>
            <person name="Nakamura H."/>
            <person name="Mori M."/>
            <person name="Yoshida Y."/>
            <person name="Ohtoshi R."/>
            <person name="Malay A.D."/>
            <person name="Moran D.A.P."/>
            <person name="Tomita M."/>
            <person name="Numata K."/>
            <person name="Arakawa K."/>
        </authorList>
    </citation>
    <scope>NUCLEOTIDE SEQUENCE</scope>
</reference>
<accession>A0A8X6V832</accession>
<dbReference type="EMBL" id="BMAU01021280">
    <property type="protein sequence ID" value="GFY08392.1"/>
    <property type="molecule type" value="Genomic_DNA"/>
</dbReference>
<dbReference type="Proteomes" id="UP000887159">
    <property type="component" value="Unassembled WGS sequence"/>
</dbReference>
<evidence type="ECO:0000256" key="1">
    <source>
        <dbReference type="SAM" id="MobiDB-lite"/>
    </source>
</evidence>
<evidence type="ECO:0000313" key="3">
    <source>
        <dbReference type="Proteomes" id="UP000887159"/>
    </source>
</evidence>